<dbReference type="GO" id="GO:0016020">
    <property type="term" value="C:membrane"/>
    <property type="evidence" value="ECO:0007669"/>
    <property type="project" value="InterPro"/>
</dbReference>
<dbReference type="Pfam" id="PF05481">
    <property type="entry name" value="Myco_19_kDa"/>
    <property type="match status" value="1"/>
</dbReference>
<evidence type="ECO:0000256" key="1">
    <source>
        <dbReference type="ARBA" id="ARBA00022475"/>
    </source>
</evidence>
<reference evidence="6 7" key="1">
    <citation type="submission" date="2016-04" db="EMBL/GenBank/DDBJ databases">
        <title>Draft Genome Sequences of Staphylococcus capitis Strain H36, S. capitis Strain H65, S. cohnii Strain H62, S. hominis Strain H69, Mycobacterium iranicum Strain H39, Plantibacter sp. Strain H53, Pseudomonas oryzihabitans Strain H72, and Microbacterium sp. Strain H83, isolated from residential settings.</title>
        <authorList>
            <person name="Lymperopoulou D."/>
            <person name="Adams R.I."/>
            <person name="Lindow S."/>
            <person name="Coil D.A."/>
            <person name="Jospin G."/>
            <person name="Eisen J.A."/>
        </authorList>
    </citation>
    <scope>NUCLEOTIDE SEQUENCE [LARGE SCALE GENOMIC DNA]</scope>
    <source>
        <strain evidence="6 7">H39</strain>
    </source>
</reference>
<dbReference type="Proteomes" id="UP000078396">
    <property type="component" value="Unassembled WGS sequence"/>
</dbReference>
<organism evidence="6 7">
    <name type="scientific">Mycolicibacterium iranicum</name>
    <name type="common">Mycobacterium iranicum</name>
    <dbReference type="NCBI Taxonomy" id="912594"/>
    <lineage>
        <taxon>Bacteria</taxon>
        <taxon>Bacillati</taxon>
        <taxon>Actinomycetota</taxon>
        <taxon>Actinomycetes</taxon>
        <taxon>Mycobacteriales</taxon>
        <taxon>Mycobacteriaceae</taxon>
        <taxon>Mycolicibacterium</taxon>
    </lineage>
</organism>
<evidence type="ECO:0008006" key="8">
    <source>
        <dbReference type="Google" id="ProtNLM"/>
    </source>
</evidence>
<gene>
    <name evidence="6" type="ORF">A4X20_19450</name>
</gene>
<keyword evidence="3" id="KW-0472">Membrane</keyword>
<accession>A0A178LZ04</accession>
<dbReference type="InterPro" id="IPR008691">
    <property type="entry name" value="LpqH"/>
</dbReference>
<evidence type="ECO:0000256" key="5">
    <source>
        <dbReference type="ARBA" id="ARBA00023288"/>
    </source>
</evidence>
<sequence length="158" mass="16690">MDTQSARAAVRTAQLRVAYAMMAVPLVTAGCSTGYEALGTRTAQVLVNGDEVAEPPRVTCDQVEWVWFIESVQENPGFTAQVRTGDTVTALLVRLENLGGFTGSAWNATVRAPSTPPGVGADAEVTEGAFTITGTAMGSYQDDPAETTTAHFEIRTDC</sequence>
<evidence type="ECO:0000313" key="7">
    <source>
        <dbReference type="Proteomes" id="UP000078396"/>
    </source>
</evidence>
<protein>
    <recommendedName>
        <fullName evidence="8">Lipoprotein antigen</fullName>
    </recommendedName>
</protein>
<keyword evidence="4" id="KW-0564">Palmitate</keyword>
<proteinExistence type="predicted"/>
<keyword evidence="2" id="KW-0732">Signal</keyword>
<evidence type="ECO:0000256" key="3">
    <source>
        <dbReference type="ARBA" id="ARBA00023136"/>
    </source>
</evidence>
<dbReference type="AlphaFoldDB" id="A0A178LZ04"/>
<evidence type="ECO:0000256" key="4">
    <source>
        <dbReference type="ARBA" id="ARBA00023139"/>
    </source>
</evidence>
<dbReference type="PROSITE" id="PS51257">
    <property type="entry name" value="PROKAR_LIPOPROTEIN"/>
    <property type="match status" value="1"/>
</dbReference>
<dbReference type="RefSeq" id="WP_064281605.1">
    <property type="nucleotide sequence ID" value="NZ_LWCS01000020.1"/>
</dbReference>
<keyword evidence="1" id="KW-1003">Cell membrane</keyword>
<name>A0A178LZ04_MYCIR</name>
<evidence type="ECO:0000313" key="6">
    <source>
        <dbReference type="EMBL" id="OAN38955.1"/>
    </source>
</evidence>
<keyword evidence="5" id="KW-0449">Lipoprotein</keyword>
<comment type="caution">
    <text evidence="6">The sequence shown here is derived from an EMBL/GenBank/DDBJ whole genome shotgun (WGS) entry which is preliminary data.</text>
</comment>
<dbReference type="OrthoDB" id="4625500at2"/>
<evidence type="ECO:0000256" key="2">
    <source>
        <dbReference type="ARBA" id="ARBA00022729"/>
    </source>
</evidence>
<dbReference type="EMBL" id="LWCS01000020">
    <property type="protein sequence ID" value="OAN38955.1"/>
    <property type="molecule type" value="Genomic_DNA"/>
</dbReference>